<evidence type="ECO:0000256" key="1">
    <source>
        <dbReference type="SAM" id="MobiDB-lite"/>
    </source>
</evidence>
<name>Q4UIV3_THEAN</name>
<dbReference type="InParanoid" id="Q4UIV3"/>
<dbReference type="AlphaFoldDB" id="Q4UIV3"/>
<proteinExistence type="predicted"/>
<organism evidence="3 4">
    <name type="scientific">Theileria annulata</name>
    <dbReference type="NCBI Taxonomy" id="5874"/>
    <lineage>
        <taxon>Eukaryota</taxon>
        <taxon>Sar</taxon>
        <taxon>Alveolata</taxon>
        <taxon>Apicomplexa</taxon>
        <taxon>Aconoidasida</taxon>
        <taxon>Piroplasmida</taxon>
        <taxon>Theileriidae</taxon>
        <taxon>Theileria</taxon>
    </lineage>
</organism>
<feature type="compositionally biased region" description="Basic and acidic residues" evidence="1">
    <location>
        <begin position="66"/>
        <end position="76"/>
    </location>
</feature>
<feature type="compositionally biased region" description="Basic and acidic residues" evidence="1">
    <location>
        <begin position="338"/>
        <end position="351"/>
    </location>
</feature>
<dbReference type="RefSeq" id="XP_953664.1">
    <property type="nucleotide sequence ID" value="XM_948571.1"/>
</dbReference>
<dbReference type="STRING" id="5874.Q4UIV3"/>
<feature type="compositionally biased region" description="Acidic residues" evidence="1">
    <location>
        <begin position="161"/>
        <end position="170"/>
    </location>
</feature>
<dbReference type="OrthoDB" id="362005at2759"/>
<accession>Q4UIV3</accession>
<feature type="compositionally biased region" description="Basic residues" evidence="1">
    <location>
        <begin position="138"/>
        <end position="157"/>
    </location>
</feature>
<feature type="compositionally biased region" description="Polar residues" evidence="1">
    <location>
        <begin position="77"/>
        <end position="91"/>
    </location>
</feature>
<keyword evidence="4" id="KW-1185">Reference proteome</keyword>
<reference evidence="3 4" key="1">
    <citation type="journal article" date="2005" name="Science">
        <title>Genome of the host-cell transforming parasite Theileria annulata compared with T. parva.</title>
        <authorList>
            <person name="Pain A."/>
            <person name="Renauld H."/>
            <person name="Berriman M."/>
            <person name="Murphy L."/>
            <person name="Yeats C.A."/>
            <person name="Weir W."/>
            <person name="Kerhornou A."/>
            <person name="Aslett M."/>
            <person name="Bishop R."/>
            <person name="Bouchier C."/>
            <person name="Cochet M."/>
            <person name="Coulson R.M.R."/>
            <person name="Cronin A."/>
            <person name="de Villiers E.P."/>
            <person name="Fraser A."/>
            <person name="Fosker N."/>
            <person name="Gardner M."/>
            <person name="Goble A."/>
            <person name="Griffiths-Jones S."/>
            <person name="Harris D.E."/>
            <person name="Katzer F."/>
            <person name="Larke N."/>
            <person name="Lord A."/>
            <person name="Maser P."/>
            <person name="McKellar S."/>
            <person name="Mooney P."/>
            <person name="Morton F."/>
            <person name="Nene V."/>
            <person name="O'Neil S."/>
            <person name="Price C."/>
            <person name="Quail M.A."/>
            <person name="Rabbinowitsch E."/>
            <person name="Rawlings N.D."/>
            <person name="Rutter S."/>
            <person name="Saunders D."/>
            <person name="Seeger K."/>
            <person name="Shah T."/>
            <person name="Squares R."/>
            <person name="Squares S."/>
            <person name="Tivey A."/>
            <person name="Walker A.R."/>
            <person name="Woodward J."/>
            <person name="Dobbelaere D.A.E."/>
            <person name="Langsley G."/>
            <person name="Rajandream M.A."/>
            <person name="McKeever D."/>
            <person name="Shiels B."/>
            <person name="Tait A."/>
            <person name="Barrell B.G."/>
            <person name="Hall N."/>
        </authorList>
    </citation>
    <scope>NUCLEOTIDE SEQUENCE [LARGE SCALE GENOMIC DNA]</scope>
    <source>
        <strain evidence="4">Ankara</strain>
    </source>
</reference>
<dbReference type="VEuPathDB" id="PiroplasmaDB:TA16375"/>
<feature type="compositionally biased region" description="Basic and acidic residues" evidence="1">
    <location>
        <begin position="171"/>
        <end position="183"/>
    </location>
</feature>
<feature type="compositionally biased region" description="Basic and acidic residues" evidence="1">
    <location>
        <begin position="383"/>
        <end position="393"/>
    </location>
</feature>
<evidence type="ECO:0000313" key="3">
    <source>
        <dbReference type="EMBL" id="CAI72986.1"/>
    </source>
</evidence>
<protein>
    <submittedName>
        <fullName evidence="3">Uncharacterized protein</fullName>
    </submittedName>
</protein>
<dbReference type="EMBL" id="CR940347">
    <property type="protein sequence ID" value="CAI72986.1"/>
    <property type="molecule type" value="Genomic_DNA"/>
</dbReference>
<evidence type="ECO:0000313" key="4">
    <source>
        <dbReference type="Proteomes" id="UP000001950"/>
    </source>
</evidence>
<feature type="compositionally biased region" description="Basic and acidic residues" evidence="1">
    <location>
        <begin position="301"/>
        <end position="330"/>
    </location>
</feature>
<evidence type="ECO:0000256" key="2">
    <source>
        <dbReference type="SAM" id="SignalP"/>
    </source>
</evidence>
<feature type="compositionally biased region" description="Basic and acidic residues" evidence="1">
    <location>
        <begin position="92"/>
        <end position="115"/>
    </location>
</feature>
<sequence length="637" mass="70345">MLITKFLFGILAIIVSKIIYKPIESIRDDFDINNVKSSFIQKALVDNNSPESVKSGETVDVITNKNDGEESDKTKQEASNAETKVESTTTKEQVHHHEQLKEQSEPPKNSEEGTKQPETAENPPKDNSHQHQTAHSQAGHHGHKGQHSHSHHHGHSHGHQDEEDEDEDFEDLHGHEEDEEFHHSGKGHNHTSDHKTKGDSTHRSLESSKVEQDKDTGKPENSPKLEDNQKTENEQKVENGPKGGETEKVESDQKTEEAKPANEPENKKEDVVEQQNNEEKAAENGPNKEETSPNQNAEQKTVVEEQTKVPEATNEEKEAKKSENENKVAEENGTAVQEQHETQEQTPKSESESSNDQTQQVSVETKGGELGESQDNSQPSCTCEKEVKPHEQPESSEQTDNSKEQNEGGTSVKAHLKAKSEAEELYKVNMGTLSTDQTQKVEEYYKKPEANCSIDCSKSCRTQFQGPTQCFTQDGKGVTCSAFADSTSLTCSLGSSPCSTPLVTSLNSYTMKNGSEEVGTLEVMGSNFNKCTGLSLAPADGKCTRENLLHNLLYTSGKLNLDYNMEVGPGKMVFSNLKIQNGDYKVCLFQRHDENGSPGPLASILYKLLTYVNPTHSLENGSKTLLSVEVGSLKVSD</sequence>
<feature type="region of interest" description="Disordered" evidence="1">
    <location>
        <begin position="49"/>
        <end position="412"/>
    </location>
</feature>
<dbReference type="OMA" id="ANCSIDC"/>
<dbReference type="eggNOG" id="ENOG502STVV">
    <property type="taxonomic scope" value="Eukaryota"/>
</dbReference>
<dbReference type="KEGG" id="tan:TA16375"/>
<dbReference type="GeneID" id="3863405"/>
<feature type="compositionally biased region" description="Basic and acidic residues" evidence="1">
    <location>
        <begin position="190"/>
        <end position="291"/>
    </location>
</feature>
<feature type="chain" id="PRO_5004245160" evidence="2">
    <location>
        <begin position="26"/>
        <end position="637"/>
    </location>
</feature>
<keyword evidence="2" id="KW-0732">Signal</keyword>
<gene>
    <name evidence="3" type="ORF">TA16375</name>
</gene>
<feature type="signal peptide" evidence="2">
    <location>
        <begin position="1"/>
        <end position="25"/>
    </location>
</feature>
<feature type="compositionally biased region" description="Polar residues" evidence="1">
    <location>
        <begin position="352"/>
        <end position="363"/>
    </location>
</feature>
<dbReference type="Proteomes" id="UP000001950">
    <property type="component" value="Chromosome 1"/>
</dbReference>